<evidence type="ECO:0000259" key="1">
    <source>
        <dbReference type="Pfam" id="PF06985"/>
    </source>
</evidence>
<dbReference type="Pfam" id="PF06985">
    <property type="entry name" value="HET"/>
    <property type="match status" value="1"/>
</dbReference>
<dbReference type="PANTHER" id="PTHR33112:SF12">
    <property type="entry name" value="HETEROKARYON INCOMPATIBILITY DOMAIN-CONTAINING PROTEIN"/>
    <property type="match status" value="1"/>
</dbReference>
<protein>
    <recommendedName>
        <fullName evidence="1">Heterokaryon incompatibility domain-containing protein</fullName>
    </recommendedName>
</protein>
<dbReference type="EMBL" id="KZ613912">
    <property type="protein sequence ID" value="PMD51481.1"/>
    <property type="molecule type" value="Genomic_DNA"/>
</dbReference>
<feature type="non-terminal residue" evidence="2">
    <location>
        <position position="123"/>
    </location>
</feature>
<dbReference type="InParanoid" id="A0A2J6SL30"/>
<accession>A0A2J6SL30</accession>
<dbReference type="OrthoDB" id="2958217at2759"/>
<organism evidence="2 3">
    <name type="scientific">Hyaloscypha bicolor E</name>
    <dbReference type="NCBI Taxonomy" id="1095630"/>
    <lineage>
        <taxon>Eukaryota</taxon>
        <taxon>Fungi</taxon>
        <taxon>Dikarya</taxon>
        <taxon>Ascomycota</taxon>
        <taxon>Pezizomycotina</taxon>
        <taxon>Leotiomycetes</taxon>
        <taxon>Helotiales</taxon>
        <taxon>Hyaloscyphaceae</taxon>
        <taxon>Hyaloscypha</taxon>
        <taxon>Hyaloscypha bicolor</taxon>
    </lineage>
</organism>
<dbReference type="GeneID" id="36581199"/>
<reference evidence="2 3" key="1">
    <citation type="submission" date="2016-04" db="EMBL/GenBank/DDBJ databases">
        <title>A degradative enzymes factory behind the ericoid mycorrhizal symbiosis.</title>
        <authorList>
            <consortium name="DOE Joint Genome Institute"/>
            <person name="Martino E."/>
            <person name="Morin E."/>
            <person name="Grelet G."/>
            <person name="Kuo A."/>
            <person name="Kohler A."/>
            <person name="Daghino S."/>
            <person name="Barry K."/>
            <person name="Choi C."/>
            <person name="Cichocki N."/>
            <person name="Clum A."/>
            <person name="Copeland A."/>
            <person name="Hainaut M."/>
            <person name="Haridas S."/>
            <person name="Labutti K."/>
            <person name="Lindquist E."/>
            <person name="Lipzen A."/>
            <person name="Khouja H.-R."/>
            <person name="Murat C."/>
            <person name="Ohm R."/>
            <person name="Olson A."/>
            <person name="Spatafora J."/>
            <person name="Veneault-Fourrey C."/>
            <person name="Henrissat B."/>
            <person name="Grigoriev I."/>
            <person name="Martin F."/>
            <person name="Perotto S."/>
        </authorList>
    </citation>
    <scope>NUCLEOTIDE SEQUENCE [LARGE SCALE GENOMIC DNA]</scope>
    <source>
        <strain evidence="2 3">E</strain>
    </source>
</reference>
<proteinExistence type="predicted"/>
<evidence type="ECO:0000313" key="3">
    <source>
        <dbReference type="Proteomes" id="UP000235371"/>
    </source>
</evidence>
<keyword evidence="3" id="KW-1185">Reference proteome</keyword>
<dbReference type="PANTHER" id="PTHR33112">
    <property type="entry name" value="DOMAIN PROTEIN, PUTATIVE-RELATED"/>
    <property type="match status" value="1"/>
</dbReference>
<gene>
    <name evidence="2" type="ORF">K444DRAFT_486377</name>
</gene>
<name>A0A2J6SL30_9HELO</name>
<dbReference type="InterPro" id="IPR010730">
    <property type="entry name" value="HET"/>
</dbReference>
<dbReference type="Proteomes" id="UP000235371">
    <property type="component" value="Unassembled WGS sequence"/>
</dbReference>
<sequence length="123" mass="14245">MRVIDVQKKCIINYDWDWMGPYYALSYVWGTRPFLTLNKANESDLRKEGSLSQRLLPDTIADAMELVDNMDEHYLWVDSLCILQDDDADQKRFINRMRTIYRAADMTIIALCGEDAYAGLPGV</sequence>
<dbReference type="STRING" id="1095630.A0A2J6SL30"/>
<dbReference type="RefSeq" id="XP_024728385.1">
    <property type="nucleotide sequence ID" value="XM_024873119.1"/>
</dbReference>
<feature type="domain" description="Heterokaryon incompatibility" evidence="1">
    <location>
        <begin position="22"/>
        <end position="121"/>
    </location>
</feature>
<dbReference type="AlphaFoldDB" id="A0A2J6SL30"/>
<evidence type="ECO:0000313" key="2">
    <source>
        <dbReference type="EMBL" id="PMD51481.1"/>
    </source>
</evidence>